<dbReference type="CDD" id="cd16913">
    <property type="entry name" value="YkuD_like"/>
    <property type="match status" value="1"/>
</dbReference>
<protein>
    <submittedName>
        <fullName evidence="11">Putative L,D-transpeptidase YnhG</fullName>
        <ecNumber evidence="11">2.-.-.-</ecNumber>
    </submittedName>
</protein>
<dbReference type="GO" id="GO:0008360">
    <property type="term" value="P:regulation of cell shape"/>
    <property type="evidence" value="ECO:0007669"/>
    <property type="project" value="UniProtKB-UniRule"/>
</dbReference>
<comment type="pathway">
    <text evidence="1 9">Cell wall biogenesis; peptidoglycan biosynthesis.</text>
</comment>
<gene>
    <name evidence="11" type="primary">ynhG</name>
    <name evidence="11" type="ORF">LAX5112_03331</name>
</gene>
<keyword evidence="4 11" id="KW-0808">Transferase</keyword>
<sequence length="246" mass="27678">MTRRTFESTEAPLALSKGLSRRSLMAGGLVLAAGTLAGCQTYEQVVGLPDQPPLPDEEFDYASAYAALPDGDFTWPAINYKAFDEQYLRQVVEYKTRERPGTIIVDPYNNYLYWVLPGGKALRYGIGVGRAGFAWSGEALIRVKRPHPIWRPPREMIARKPSLERYWEKGFPPGLRNPLGARAMDLWQGSVDTLYRIHGTNKPSSIGRSVSSGCIRMWQQDVIDLFDRVPLRTKVVVLTKDEDIST</sequence>
<evidence type="ECO:0000313" key="12">
    <source>
        <dbReference type="Proteomes" id="UP000053235"/>
    </source>
</evidence>
<feature type="active site" description="Nucleophile" evidence="9">
    <location>
        <position position="214"/>
    </location>
</feature>
<dbReference type="PANTHER" id="PTHR30582">
    <property type="entry name" value="L,D-TRANSPEPTIDASE"/>
    <property type="match status" value="1"/>
</dbReference>
<keyword evidence="12" id="KW-1185">Reference proteome</keyword>
<evidence type="ECO:0000256" key="6">
    <source>
        <dbReference type="ARBA" id="ARBA00022960"/>
    </source>
</evidence>
<evidence type="ECO:0000259" key="10">
    <source>
        <dbReference type="PROSITE" id="PS52029"/>
    </source>
</evidence>
<evidence type="ECO:0000256" key="1">
    <source>
        <dbReference type="ARBA" id="ARBA00004752"/>
    </source>
</evidence>
<keyword evidence="5" id="KW-0378">Hydrolase</keyword>
<reference evidence="12" key="1">
    <citation type="submission" date="2015-07" db="EMBL/GenBank/DDBJ databases">
        <authorList>
            <person name="Rodrigo-Torres Lidia"/>
            <person name="Arahal R.David."/>
        </authorList>
    </citation>
    <scope>NUCLEOTIDE SEQUENCE [LARGE SCALE GENOMIC DNA]</scope>
    <source>
        <strain evidence="12">CECT 5112</strain>
    </source>
</reference>
<dbReference type="EC" id="2.-.-.-" evidence="11"/>
<dbReference type="GO" id="GO:0071555">
    <property type="term" value="P:cell wall organization"/>
    <property type="evidence" value="ECO:0007669"/>
    <property type="project" value="UniProtKB-UniRule"/>
</dbReference>
<dbReference type="Gene3D" id="2.40.440.10">
    <property type="entry name" value="L,D-transpeptidase catalytic domain-like"/>
    <property type="match status" value="1"/>
</dbReference>
<dbReference type="GO" id="GO:0071972">
    <property type="term" value="F:peptidoglycan L,D-transpeptidase activity"/>
    <property type="evidence" value="ECO:0007669"/>
    <property type="project" value="TreeGrafter"/>
</dbReference>
<dbReference type="EMBL" id="CXWD01000013">
    <property type="protein sequence ID" value="CTQ72847.1"/>
    <property type="molecule type" value="Genomic_DNA"/>
</dbReference>
<evidence type="ECO:0000256" key="7">
    <source>
        <dbReference type="ARBA" id="ARBA00022984"/>
    </source>
</evidence>
<dbReference type="InterPro" id="IPR005490">
    <property type="entry name" value="LD_TPept_cat_dom"/>
</dbReference>
<evidence type="ECO:0000256" key="5">
    <source>
        <dbReference type="ARBA" id="ARBA00022801"/>
    </source>
</evidence>
<dbReference type="Pfam" id="PF03734">
    <property type="entry name" value="YkuD"/>
    <property type="match status" value="1"/>
</dbReference>
<organism evidence="11 12">
    <name type="scientific">Roseibium alexandrii</name>
    <dbReference type="NCBI Taxonomy" id="388408"/>
    <lineage>
        <taxon>Bacteria</taxon>
        <taxon>Pseudomonadati</taxon>
        <taxon>Pseudomonadota</taxon>
        <taxon>Alphaproteobacteria</taxon>
        <taxon>Hyphomicrobiales</taxon>
        <taxon>Stappiaceae</taxon>
        <taxon>Roseibium</taxon>
    </lineage>
</organism>
<evidence type="ECO:0000256" key="2">
    <source>
        <dbReference type="ARBA" id="ARBA00005992"/>
    </source>
</evidence>
<evidence type="ECO:0000256" key="3">
    <source>
        <dbReference type="ARBA" id="ARBA00022676"/>
    </source>
</evidence>
<keyword evidence="7 9" id="KW-0573">Peptidoglycan synthesis</keyword>
<dbReference type="InterPro" id="IPR038063">
    <property type="entry name" value="Transpep_catalytic_dom"/>
</dbReference>
<comment type="similarity">
    <text evidence="2">Belongs to the YkuD family.</text>
</comment>
<evidence type="ECO:0000256" key="8">
    <source>
        <dbReference type="ARBA" id="ARBA00023316"/>
    </source>
</evidence>
<keyword evidence="8 9" id="KW-0961">Cell wall biogenesis/degradation</keyword>
<dbReference type="OrthoDB" id="9795305at2"/>
<accession>A0A0M7AE05</accession>
<dbReference type="SUPFAM" id="SSF141523">
    <property type="entry name" value="L,D-transpeptidase catalytic domain-like"/>
    <property type="match status" value="1"/>
</dbReference>
<proteinExistence type="inferred from homology"/>
<evidence type="ECO:0000313" key="11">
    <source>
        <dbReference type="EMBL" id="CTQ72847.1"/>
    </source>
</evidence>
<dbReference type="FunFam" id="2.40.440.10:FF:000002">
    <property type="entry name" value="L,D-transpeptidase ErfK/SrfK"/>
    <property type="match status" value="1"/>
</dbReference>
<dbReference type="STRING" id="388408.LAX5112_03331"/>
<feature type="domain" description="L,D-TPase catalytic" evidence="10">
    <location>
        <begin position="101"/>
        <end position="238"/>
    </location>
</feature>
<dbReference type="PROSITE" id="PS52029">
    <property type="entry name" value="LD_TPASE"/>
    <property type="match status" value="1"/>
</dbReference>
<dbReference type="GO" id="GO:0018104">
    <property type="term" value="P:peptidoglycan-protein cross-linking"/>
    <property type="evidence" value="ECO:0007669"/>
    <property type="project" value="TreeGrafter"/>
</dbReference>
<dbReference type="InterPro" id="IPR050979">
    <property type="entry name" value="LD-transpeptidase"/>
</dbReference>
<dbReference type="AlphaFoldDB" id="A0A0M7AE05"/>
<keyword evidence="3" id="KW-0328">Glycosyltransferase</keyword>
<dbReference type="GO" id="GO:0016757">
    <property type="term" value="F:glycosyltransferase activity"/>
    <property type="evidence" value="ECO:0007669"/>
    <property type="project" value="UniProtKB-KW"/>
</dbReference>
<dbReference type="PANTHER" id="PTHR30582:SF24">
    <property type="entry name" value="L,D-TRANSPEPTIDASE ERFK_SRFK-RELATED"/>
    <property type="match status" value="1"/>
</dbReference>
<dbReference type="UniPathway" id="UPA00219"/>
<dbReference type="RefSeq" id="WP_055672825.1">
    <property type="nucleotide sequence ID" value="NZ_CXWD01000013.1"/>
</dbReference>
<evidence type="ECO:0000256" key="4">
    <source>
        <dbReference type="ARBA" id="ARBA00022679"/>
    </source>
</evidence>
<feature type="active site" description="Proton donor/acceptor" evidence="9">
    <location>
        <position position="198"/>
    </location>
</feature>
<dbReference type="GO" id="GO:0005576">
    <property type="term" value="C:extracellular region"/>
    <property type="evidence" value="ECO:0007669"/>
    <property type="project" value="TreeGrafter"/>
</dbReference>
<name>A0A0M7AE05_9HYPH</name>
<evidence type="ECO:0000256" key="9">
    <source>
        <dbReference type="PROSITE-ProRule" id="PRU01373"/>
    </source>
</evidence>
<dbReference type="Proteomes" id="UP000053235">
    <property type="component" value="Unassembled WGS sequence"/>
</dbReference>
<keyword evidence="6 9" id="KW-0133">Cell shape</keyword>